<feature type="non-terminal residue" evidence="4">
    <location>
        <position position="138"/>
    </location>
</feature>
<dbReference type="Gene3D" id="3.40.50.150">
    <property type="entry name" value="Vaccinia Virus protein VP39"/>
    <property type="match status" value="1"/>
</dbReference>
<keyword evidence="2" id="KW-0808">Transferase</keyword>
<reference evidence="4" key="1">
    <citation type="submission" date="2018-05" db="EMBL/GenBank/DDBJ databases">
        <authorList>
            <person name="Lanie J.A."/>
            <person name="Ng W.-L."/>
            <person name="Kazmierczak K.M."/>
            <person name="Andrzejewski T.M."/>
            <person name="Davidsen T.M."/>
            <person name="Wayne K.J."/>
            <person name="Tettelin H."/>
            <person name="Glass J.I."/>
            <person name="Rusch D."/>
            <person name="Podicherti R."/>
            <person name="Tsui H.-C.T."/>
            <person name="Winkler M.E."/>
        </authorList>
    </citation>
    <scope>NUCLEOTIDE SEQUENCE</scope>
</reference>
<accession>A0A383AQS4</accession>
<evidence type="ECO:0000256" key="3">
    <source>
        <dbReference type="ARBA" id="ARBA00022691"/>
    </source>
</evidence>
<name>A0A383AQS4_9ZZZZ</name>
<organism evidence="4">
    <name type="scientific">marine metagenome</name>
    <dbReference type="NCBI Taxonomy" id="408172"/>
    <lineage>
        <taxon>unclassified sequences</taxon>
        <taxon>metagenomes</taxon>
        <taxon>ecological metagenomes</taxon>
    </lineage>
</organism>
<dbReference type="GO" id="GO:0009307">
    <property type="term" value="P:DNA restriction-modification system"/>
    <property type="evidence" value="ECO:0007669"/>
    <property type="project" value="InterPro"/>
</dbReference>
<dbReference type="GO" id="GO:0032259">
    <property type="term" value="P:methylation"/>
    <property type="evidence" value="ECO:0007669"/>
    <property type="project" value="UniProtKB-KW"/>
</dbReference>
<keyword evidence="3" id="KW-0949">S-adenosyl-L-methionine</keyword>
<gene>
    <name evidence="4" type="ORF">METZ01_LOCUS462817</name>
</gene>
<dbReference type="Pfam" id="PF02086">
    <property type="entry name" value="MethyltransfD12"/>
    <property type="match status" value="1"/>
</dbReference>
<evidence type="ECO:0000256" key="1">
    <source>
        <dbReference type="ARBA" id="ARBA00022603"/>
    </source>
</evidence>
<dbReference type="SUPFAM" id="SSF53335">
    <property type="entry name" value="S-adenosyl-L-methionine-dependent methyltransferases"/>
    <property type="match status" value="1"/>
</dbReference>
<protein>
    <recommendedName>
        <fullName evidence="5">DNA adenine methylase</fullName>
    </recommendedName>
</protein>
<dbReference type="AlphaFoldDB" id="A0A383AQS4"/>
<proteinExistence type="predicted"/>
<keyword evidence="1" id="KW-0489">Methyltransferase</keyword>
<dbReference type="EMBL" id="UINC01194060">
    <property type="protein sequence ID" value="SVE09963.1"/>
    <property type="molecule type" value="Genomic_DNA"/>
</dbReference>
<dbReference type="GO" id="GO:0009007">
    <property type="term" value="F:site-specific DNA-methyltransferase (adenine-specific) activity"/>
    <property type="evidence" value="ECO:0007669"/>
    <property type="project" value="UniProtKB-EC"/>
</dbReference>
<evidence type="ECO:0000313" key="4">
    <source>
        <dbReference type="EMBL" id="SVE09963.1"/>
    </source>
</evidence>
<dbReference type="InterPro" id="IPR012327">
    <property type="entry name" value="MeTrfase_D12"/>
</dbReference>
<sequence>MLLVPGVRTAGRDMIHRASAIECPCYHCRARTLPRGSRPRTVATTYGRQAWCVASMTAMMARGGSPSTLNRTPVSVAVRPFLKWAGGKRQLLPALSRFHPSEFGAYSEPFLGSGALFFDLHARGRLEGHHVVLMDNNP</sequence>
<evidence type="ECO:0008006" key="5">
    <source>
        <dbReference type="Google" id="ProtNLM"/>
    </source>
</evidence>
<dbReference type="PRINTS" id="PR00505">
    <property type="entry name" value="D12N6MTFRASE"/>
</dbReference>
<evidence type="ECO:0000256" key="2">
    <source>
        <dbReference type="ARBA" id="ARBA00022679"/>
    </source>
</evidence>
<dbReference type="InterPro" id="IPR029063">
    <property type="entry name" value="SAM-dependent_MTases_sf"/>
</dbReference>